<keyword evidence="1" id="KW-1133">Transmembrane helix</keyword>
<protein>
    <submittedName>
        <fullName evidence="2">Uncharacterized protein</fullName>
    </submittedName>
</protein>
<accession>A0A453EEX7</accession>
<reference evidence="3" key="2">
    <citation type="journal article" date="2017" name="Nat. Plants">
        <title>The Aegilops tauschii genome reveals multiple impacts of transposons.</title>
        <authorList>
            <person name="Zhao G."/>
            <person name="Zou C."/>
            <person name="Li K."/>
            <person name="Wang K."/>
            <person name="Li T."/>
            <person name="Gao L."/>
            <person name="Zhang X."/>
            <person name="Wang H."/>
            <person name="Yang Z."/>
            <person name="Liu X."/>
            <person name="Jiang W."/>
            <person name="Mao L."/>
            <person name="Kong X."/>
            <person name="Jiao Y."/>
            <person name="Jia J."/>
        </authorList>
    </citation>
    <scope>NUCLEOTIDE SEQUENCE [LARGE SCALE GENOMIC DNA]</scope>
    <source>
        <strain evidence="3">cv. AL8/78</strain>
    </source>
</reference>
<sequence length="68" mass="8384">MRNYFRLDFPHLNNISRYKTEEYSHIAVNRSSLFNFLFLFLLIRLAWKMMIHLIMSSFFFLYILLSKA</sequence>
<dbReference type="EnsemblPlants" id="AET3Gv20318200.28">
    <property type="protein sequence ID" value="AET3Gv20318200.28"/>
    <property type="gene ID" value="AET3Gv20318200"/>
</dbReference>
<dbReference type="Proteomes" id="UP000015105">
    <property type="component" value="Chromosome 3D"/>
</dbReference>
<keyword evidence="3" id="KW-1185">Reference proteome</keyword>
<dbReference type="Gramene" id="AET3Gv20318200.56">
    <property type="protein sequence ID" value="AET3Gv20318200.56"/>
    <property type="gene ID" value="AET3Gv20318200"/>
</dbReference>
<evidence type="ECO:0000256" key="1">
    <source>
        <dbReference type="SAM" id="Phobius"/>
    </source>
</evidence>
<organism evidence="2 3">
    <name type="scientific">Aegilops tauschii subsp. strangulata</name>
    <name type="common">Goatgrass</name>
    <dbReference type="NCBI Taxonomy" id="200361"/>
    <lineage>
        <taxon>Eukaryota</taxon>
        <taxon>Viridiplantae</taxon>
        <taxon>Streptophyta</taxon>
        <taxon>Embryophyta</taxon>
        <taxon>Tracheophyta</taxon>
        <taxon>Spermatophyta</taxon>
        <taxon>Magnoliopsida</taxon>
        <taxon>Liliopsida</taxon>
        <taxon>Poales</taxon>
        <taxon>Poaceae</taxon>
        <taxon>BOP clade</taxon>
        <taxon>Pooideae</taxon>
        <taxon>Triticodae</taxon>
        <taxon>Triticeae</taxon>
        <taxon>Triticinae</taxon>
        <taxon>Aegilops</taxon>
    </lineage>
</organism>
<reference evidence="2" key="4">
    <citation type="submission" date="2019-03" db="UniProtKB">
        <authorList>
            <consortium name="EnsemblPlants"/>
        </authorList>
    </citation>
    <scope>IDENTIFICATION</scope>
</reference>
<keyword evidence="1" id="KW-0472">Membrane</keyword>
<feature type="transmembrane region" description="Helical" evidence="1">
    <location>
        <begin position="36"/>
        <end position="65"/>
    </location>
</feature>
<evidence type="ECO:0000313" key="2">
    <source>
        <dbReference type="EnsemblPlants" id="AET3Gv20318200.56"/>
    </source>
</evidence>
<dbReference type="AlphaFoldDB" id="A0A453EEX7"/>
<proteinExistence type="predicted"/>
<dbReference type="Gramene" id="AET3Gv20318200.28">
    <property type="protein sequence ID" value="AET3Gv20318200.28"/>
    <property type="gene ID" value="AET3Gv20318200"/>
</dbReference>
<dbReference type="Gramene" id="AET3Gv20318200.47">
    <property type="protein sequence ID" value="AET3Gv20318200.47"/>
    <property type="gene ID" value="AET3Gv20318200"/>
</dbReference>
<reference evidence="2" key="3">
    <citation type="journal article" date="2017" name="Nature">
        <title>Genome sequence of the progenitor of the wheat D genome Aegilops tauschii.</title>
        <authorList>
            <person name="Luo M.C."/>
            <person name="Gu Y.Q."/>
            <person name="Puiu D."/>
            <person name="Wang H."/>
            <person name="Twardziok S.O."/>
            <person name="Deal K.R."/>
            <person name="Huo N."/>
            <person name="Zhu T."/>
            <person name="Wang L."/>
            <person name="Wang Y."/>
            <person name="McGuire P.E."/>
            <person name="Liu S."/>
            <person name="Long H."/>
            <person name="Ramasamy R.K."/>
            <person name="Rodriguez J.C."/>
            <person name="Van S.L."/>
            <person name="Yuan L."/>
            <person name="Wang Z."/>
            <person name="Xia Z."/>
            <person name="Xiao L."/>
            <person name="Anderson O.D."/>
            <person name="Ouyang S."/>
            <person name="Liang Y."/>
            <person name="Zimin A.V."/>
            <person name="Pertea G."/>
            <person name="Qi P."/>
            <person name="Bennetzen J.L."/>
            <person name="Dai X."/>
            <person name="Dawson M.W."/>
            <person name="Muller H.G."/>
            <person name="Kugler K."/>
            <person name="Rivarola-Duarte L."/>
            <person name="Spannagl M."/>
            <person name="Mayer K.F.X."/>
            <person name="Lu F.H."/>
            <person name="Bevan M.W."/>
            <person name="Leroy P."/>
            <person name="Li P."/>
            <person name="You F.M."/>
            <person name="Sun Q."/>
            <person name="Liu Z."/>
            <person name="Lyons E."/>
            <person name="Wicker T."/>
            <person name="Salzberg S.L."/>
            <person name="Devos K.M."/>
            <person name="Dvorak J."/>
        </authorList>
    </citation>
    <scope>NUCLEOTIDE SEQUENCE [LARGE SCALE GENOMIC DNA]</scope>
    <source>
        <strain evidence="2">cv. AL8/78</strain>
    </source>
</reference>
<dbReference type="EnsemblPlants" id="AET3Gv20318200.47">
    <property type="protein sequence ID" value="AET3Gv20318200.47"/>
    <property type="gene ID" value="AET3Gv20318200"/>
</dbReference>
<name>A0A453EEX7_AEGTS</name>
<dbReference type="EnsemblPlants" id="AET3Gv20318200.56">
    <property type="protein sequence ID" value="AET3Gv20318200.56"/>
    <property type="gene ID" value="AET3Gv20318200"/>
</dbReference>
<reference evidence="2" key="5">
    <citation type="journal article" date="2021" name="G3 (Bethesda)">
        <title>Aegilops tauschii genome assembly Aet v5.0 features greater sequence contiguity and improved annotation.</title>
        <authorList>
            <person name="Wang L."/>
            <person name="Zhu T."/>
            <person name="Rodriguez J.C."/>
            <person name="Deal K.R."/>
            <person name="Dubcovsky J."/>
            <person name="McGuire P.E."/>
            <person name="Lux T."/>
            <person name="Spannagl M."/>
            <person name="Mayer K.F.X."/>
            <person name="Baldrich P."/>
            <person name="Meyers B.C."/>
            <person name="Huo N."/>
            <person name="Gu Y.Q."/>
            <person name="Zhou H."/>
            <person name="Devos K.M."/>
            <person name="Bennetzen J.L."/>
            <person name="Unver T."/>
            <person name="Budak H."/>
            <person name="Gulick P.J."/>
            <person name="Galiba G."/>
            <person name="Kalapos B."/>
            <person name="Nelson D.R."/>
            <person name="Li P."/>
            <person name="You F.M."/>
            <person name="Luo M.C."/>
            <person name="Dvorak J."/>
        </authorList>
    </citation>
    <scope>NUCLEOTIDE SEQUENCE [LARGE SCALE GENOMIC DNA]</scope>
    <source>
        <strain evidence="2">cv. AL8/78</strain>
    </source>
</reference>
<dbReference type="EnsemblPlants" id="AET3Gv20318200.37">
    <property type="protein sequence ID" value="AET3Gv20318200.37"/>
    <property type="gene ID" value="AET3Gv20318200"/>
</dbReference>
<evidence type="ECO:0000313" key="3">
    <source>
        <dbReference type="Proteomes" id="UP000015105"/>
    </source>
</evidence>
<reference evidence="3" key="1">
    <citation type="journal article" date="2014" name="Science">
        <title>Ancient hybridizations among the ancestral genomes of bread wheat.</title>
        <authorList>
            <consortium name="International Wheat Genome Sequencing Consortium,"/>
            <person name="Marcussen T."/>
            <person name="Sandve S.R."/>
            <person name="Heier L."/>
            <person name="Spannagl M."/>
            <person name="Pfeifer M."/>
            <person name="Jakobsen K.S."/>
            <person name="Wulff B.B."/>
            <person name="Steuernagel B."/>
            <person name="Mayer K.F."/>
            <person name="Olsen O.A."/>
        </authorList>
    </citation>
    <scope>NUCLEOTIDE SEQUENCE [LARGE SCALE GENOMIC DNA]</scope>
    <source>
        <strain evidence="3">cv. AL8/78</strain>
    </source>
</reference>
<keyword evidence="1" id="KW-0812">Transmembrane</keyword>
<dbReference type="Gramene" id="AET3Gv20318200.37">
    <property type="protein sequence ID" value="AET3Gv20318200.37"/>
    <property type="gene ID" value="AET3Gv20318200"/>
</dbReference>